<reference evidence="1 2" key="1">
    <citation type="submission" date="2016-03" db="EMBL/GenBank/DDBJ databases">
        <title>Genome sequence of Nesiotobacter sp. nov., a moderately halophilic alphaproteobacterium isolated from the Yellow Sea, China.</title>
        <authorList>
            <person name="Zhang G."/>
            <person name="Zhang R."/>
        </authorList>
    </citation>
    <scope>NUCLEOTIDE SEQUENCE [LARGE SCALE GENOMIC DNA]</scope>
    <source>
        <strain evidence="1 2">WB1-6</strain>
    </source>
</reference>
<evidence type="ECO:0000313" key="1">
    <source>
        <dbReference type="EMBL" id="OKL42424.1"/>
    </source>
</evidence>
<name>A0A1U7JCK7_9HYPH</name>
<dbReference type="AlphaFoldDB" id="A0A1U7JCK7"/>
<gene>
    <name evidence="1" type="ORF">A3843_17240</name>
</gene>
<organism evidence="1 2">
    <name type="scientific">Pseudovibrio exalbescens</name>
    <dbReference type="NCBI Taxonomy" id="197461"/>
    <lineage>
        <taxon>Bacteria</taxon>
        <taxon>Pseudomonadati</taxon>
        <taxon>Pseudomonadota</taxon>
        <taxon>Alphaproteobacteria</taxon>
        <taxon>Hyphomicrobiales</taxon>
        <taxon>Stappiaceae</taxon>
        <taxon>Pseudovibrio</taxon>
    </lineage>
</organism>
<protein>
    <submittedName>
        <fullName evidence="1">Uncharacterized protein</fullName>
    </submittedName>
</protein>
<evidence type="ECO:0000313" key="2">
    <source>
        <dbReference type="Proteomes" id="UP000185783"/>
    </source>
</evidence>
<dbReference type="Proteomes" id="UP000185783">
    <property type="component" value="Unassembled WGS sequence"/>
</dbReference>
<keyword evidence="2" id="KW-1185">Reference proteome</keyword>
<dbReference type="RefSeq" id="WP_028482448.1">
    <property type="nucleotide sequence ID" value="NZ_LVVZ01000041.1"/>
</dbReference>
<proteinExistence type="predicted"/>
<sequence length="166" mass="18898">MAKQHGPNLFFPGDDAVSGQFRQLMGQYMDQLNAYQTQSQATPPAGYPGPEELQRLGQHMLAIMQIWEGQQRLAGKGLPLTYDEVRDFWYDAVRIVPDWAWQMGPVSSLLFLGNVTKEHLPEEPRRALEAFLRGFARGRPSPAMSSFLAFNPFLQSQQAFWKSFMS</sequence>
<dbReference type="EMBL" id="LVVZ01000041">
    <property type="protein sequence ID" value="OKL42424.1"/>
    <property type="molecule type" value="Genomic_DNA"/>
</dbReference>
<comment type="caution">
    <text evidence="1">The sequence shown here is derived from an EMBL/GenBank/DDBJ whole genome shotgun (WGS) entry which is preliminary data.</text>
</comment>
<accession>A0A1U7JCK7</accession>
<dbReference type="STRING" id="197461.A3843_17240"/>